<keyword evidence="2" id="KW-1185">Reference proteome</keyword>
<dbReference type="Proteomes" id="UP000790709">
    <property type="component" value="Unassembled WGS sequence"/>
</dbReference>
<gene>
    <name evidence="1" type="ORF">BV22DRAFT_1031054</name>
</gene>
<reference evidence="1" key="1">
    <citation type="journal article" date="2021" name="New Phytol.">
        <title>Evolutionary innovations through gain and loss of genes in the ectomycorrhizal Boletales.</title>
        <authorList>
            <person name="Wu G."/>
            <person name="Miyauchi S."/>
            <person name="Morin E."/>
            <person name="Kuo A."/>
            <person name="Drula E."/>
            <person name="Varga T."/>
            <person name="Kohler A."/>
            <person name="Feng B."/>
            <person name="Cao Y."/>
            <person name="Lipzen A."/>
            <person name="Daum C."/>
            <person name="Hundley H."/>
            <person name="Pangilinan J."/>
            <person name="Johnson J."/>
            <person name="Barry K."/>
            <person name="LaButti K."/>
            <person name="Ng V."/>
            <person name="Ahrendt S."/>
            <person name="Min B."/>
            <person name="Choi I.G."/>
            <person name="Park H."/>
            <person name="Plett J.M."/>
            <person name="Magnuson J."/>
            <person name="Spatafora J.W."/>
            <person name="Nagy L.G."/>
            <person name="Henrissat B."/>
            <person name="Grigoriev I.V."/>
            <person name="Yang Z.L."/>
            <person name="Xu J."/>
            <person name="Martin F.M."/>
        </authorList>
    </citation>
    <scope>NUCLEOTIDE SEQUENCE</scope>
    <source>
        <strain evidence="1">KUC20120723A-06</strain>
    </source>
</reference>
<evidence type="ECO:0000313" key="2">
    <source>
        <dbReference type="Proteomes" id="UP000790709"/>
    </source>
</evidence>
<proteinExistence type="predicted"/>
<organism evidence="1 2">
    <name type="scientific">Leucogyrophana mollusca</name>
    <dbReference type="NCBI Taxonomy" id="85980"/>
    <lineage>
        <taxon>Eukaryota</taxon>
        <taxon>Fungi</taxon>
        <taxon>Dikarya</taxon>
        <taxon>Basidiomycota</taxon>
        <taxon>Agaricomycotina</taxon>
        <taxon>Agaricomycetes</taxon>
        <taxon>Agaricomycetidae</taxon>
        <taxon>Boletales</taxon>
        <taxon>Boletales incertae sedis</taxon>
        <taxon>Leucogyrophana</taxon>
    </lineage>
</organism>
<accession>A0ACB8BQW0</accession>
<dbReference type="EMBL" id="MU266357">
    <property type="protein sequence ID" value="KAH7928059.1"/>
    <property type="molecule type" value="Genomic_DNA"/>
</dbReference>
<name>A0ACB8BQW0_9AGAM</name>
<sequence>MSRSTLCGSLVVTPLESRKRSSSFTDSDSAPRKAARMSLRRTASYLSLSDYHGDGQVASRSSSSCLAPKSSHGVPYNRTLLYYKEQRERRKDQLSRGRAEFTLVPHSKQHSKQHSKPHVPSPSPRVNTASMSSFRTSSPLAPSRKLLPPRASFPQSKPEPDLYRVAIRTRMRCSPEGEKILLMGPRSALSVLSATRDLERLVSACGADTECDVTMDEGTAGSSWVVLSSGEDWQILD</sequence>
<comment type="caution">
    <text evidence="1">The sequence shown here is derived from an EMBL/GenBank/DDBJ whole genome shotgun (WGS) entry which is preliminary data.</text>
</comment>
<evidence type="ECO:0000313" key="1">
    <source>
        <dbReference type="EMBL" id="KAH7928059.1"/>
    </source>
</evidence>
<protein>
    <submittedName>
        <fullName evidence="1">Uncharacterized protein</fullName>
    </submittedName>
</protein>